<dbReference type="KEGG" id="api:107885515"/>
<protein>
    <submittedName>
        <fullName evidence="1">Uncharacterized protein</fullName>
    </submittedName>
</protein>
<dbReference type="RefSeq" id="XP_029341329.1">
    <property type="nucleotide sequence ID" value="XM_029485469.1"/>
</dbReference>
<proteinExistence type="predicted"/>
<dbReference type="PANTHER" id="PTHR37984:SF5">
    <property type="entry name" value="PROTEIN NYNRIN-LIKE"/>
    <property type="match status" value="1"/>
</dbReference>
<dbReference type="OrthoDB" id="6780134at2759"/>
<reference evidence="1" key="2">
    <citation type="submission" date="2022-06" db="UniProtKB">
        <authorList>
            <consortium name="EnsemblMetazoa"/>
        </authorList>
    </citation>
    <scope>IDENTIFICATION</scope>
</reference>
<organism evidence="1 2">
    <name type="scientific">Acyrthosiphon pisum</name>
    <name type="common">Pea aphid</name>
    <dbReference type="NCBI Taxonomy" id="7029"/>
    <lineage>
        <taxon>Eukaryota</taxon>
        <taxon>Metazoa</taxon>
        <taxon>Ecdysozoa</taxon>
        <taxon>Arthropoda</taxon>
        <taxon>Hexapoda</taxon>
        <taxon>Insecta</taxon>
        <taxon>Pterygota</taxon>
        <taxon>Neoptera</taxon>
        <taxon>Paraneoptera</taxon>
        <taxon>Hemiptera</taxon>
        <taxon>Sternorrhyncha</taxon>
        <taxon>Aphidomorpha</taxon>
        <taxon>Aphidoidea</taxon>
        <taxon>Aphididae</taxon>
        <taxon>Macrosiphini</taxon>
        <taxon>Acyrthosiphon</taxon>
    </lineage>
</organism>
<dbReference type="PANTHER" id="PTHR37984">
    <property type="entry name" value="PROTEIN CBG26694"/>
    <property type="match status" value="1"/>
</dbReference>
<dbReference type="InterPro" id="IPR050951">
    <property type="entry name" value="Retrovirus_Pol_polyprotein"/>
</dbReference>
<dbReference type="GeneID" id="107885515"/>
<evidence type="ECO:0000313" key="1">
    <source>
        <dbReference type="EnsemblMetazoa" id="XP_029341329.1"/>
    </source>
</evidence>
<evidence type="ECO:0000313" key="2">
    <source>
        <dbReference type="Proteomes" id="UP000007819"/>
    </source>
</evidence>
<name>A0A8R2JLC3_ACYPI</name>
<keyword evidence="2" id="KW-1185">Reference proteome</keyword>
<dbReference type="Proteomes" id="UP000007819">
    <property type="component" value="Chromosome X"/>
</dbReference>
<accession>A0A8R2JLC3</accession>
<dbReference type="AlphaFoldDB" id="A0A8R2JLC3"/>
<reference evidence="2" key="1">
    <citation type="submission" date="2010-06" db="EMBL/GenBank/DDBJ databases">
        <authorList>
            <person name="Jiang H."/>
            <person name="Abraham K."/>
            <person name="Ali S."/>
            <person name="Alsbrooks S.L."/>
            <person name="Anim B.N."/>
            <person name="Anosike U.S."/>
            <person name="Attaway T."/>
            <person name="Bandaranaike D.P."/>
            <person name="Battles P.K."/>
            <person name="Bell S.N."/>
            <person name="Bell A.V."/>
            <person name="Beltran B."/>
            <person name="Bickham C."/>
            <person name="Bustamante Y."/>
            <person name="Caleb T."/>
            <person name="Canada A."/>
            <person name="Cardenas V."/>
            <person name="Carter K."/>
            <person name="Chacko J."/>
            <person name="Chandrabose M.N."/>
            <person name="Chavez D."/>
            <person name="Chavez A."/>
            <person name="Chen L."/>
            <person name="Chu H.-S."/>
            <person name="Claassen K.J."/>
            <person name="Cockrell R."/>
            <person name="Collins M."/>
            <person name="Cooper J.A."/>
            <person name="Cree A."/>
            <person name="Curry S.M."/>
            <person name="Da Y."/>
            <person name="Dao M.D."/>
            <person name="Das B."/>
            <person name="Davila M.-L."/>
            <person name="Davy-Carroll L."/>
            <person name="Denson S."/>
            <person name="Dinh H."/>
            <person name="Ebong V.E."/>
            <person name="Edwards J.R."/>
            <person name="Egan A."/>
            <person name="El-Daye J."/>
            <person name="Escobedo L."/>
            <person name="Fernandez S."/>
            <person name="Fernando P.R."/>
            <person name="Flagg N."/>
            <person name="Forbes L.D."/>
            <person name="Fowler R.G."/>
            <person name="Fu Q."/>
            <person name="Gabisi R.A."/>
            <person name="Ganer J."/>
            <person name="Garbino Pronczuk A."/>
            <person name="Garcia R.M."/>
            <person name="Garner T."/>
            <person name="Garrett T.E."/>
            <person name="Gonzalez D.A."/>
            <person name="Hamid H."/>
            <person name="Hawkins E.S."/>
            <person name="Hirani K."/>
            <person name="Hogues M.E."/>
            <person name="Hollins B."/>
            <person name="Hsiao C.-H."/>
            <person name="Jabil R."/>
            <person name="James M.L."/>
            <person name="Jhangiani S.N."/>
            <person name="Johnson B."/>
            <person name="Johnson Q."/>
            <person name="Joshi V."/>
            <person name="Kalu J.B."/>
            <person name="Kam C."/>
            <person name="Kashfia A."/>
            <person name="Keebler J."/>
            <person name="Kisamo H."/>
            <person name="Kovar C.L."/>
            <person name="Lago L.A."/>
            <person name="Lai C.-Y."/>
            <person name="Laidlaw J."/>
            <person name="Lara F."/>
            <person name="Le T.-K."/>
            <person name="Lee S.L."/>
            <person name="Legall F.H."/>
            <person name="Lemon S.J."/>
            <person name="Lewis L.R."/>
            <person name="Li B."/>
            <person name="Liu Y."/>
            <person name="Liu Y.-S."/>
            <person name="Lopez J."/>
            <person name="Lozado R.J."/>
            <person name="Lu J."/>
            <person name="Madu R.C."/>
            <person name="Maheshwari M."/>
            <person name="Maheshwari R."/>
            <person name="Malloy K."/>
            <person name="Martinez E."/>
            <person name="Mathew T."/>
            <person name="Mercado I.C."/>
            <person name="Mercado C."/>
            <person name="Meyer B."/>
            <person name="Montgomery K."/>
            <person name="Morgan M.B."/>
            <person name="Munidasa M."/>
            <person name="Nazareth L.V."/>
            <person name="Nelson J."/>
            <person name="Ng B.M."/>
            <person name="Nguyen N.B."/>
            <person name="Nguyen P.Q."/>
            <person name="Nguyen T."/>
            <person name="Obregon M."/>
            <person name="Okwuonu G.O."/>
            <person name="Onwere C.G."/>
            <person name="Orozco G."/>
            <person name="Parra A."/>
            <person name="Patel S."/>
            <person name="Patil S."/>
            <person name="Perez A."/>
            <person name="Perez Y."/>
            <person name="Pham C."/>
            <person name="Primus E.L."/>
            <person name="Pu L.-L."/>
            <person name="Puazo M."/>
            <person name="Qin X."/>
            <person name="Quiroz J.B."/>
            <person name="Reese J."/>
            <person name="Richards S."/>
            <person name="Rives C.M."/>
            <person name="Robberts R."/>
            <person name="Ruiz S.J."/>
            <person name="Ruiz M.J."/>
            <person name="Santibanez J."/>
            <person name="Schneider B.W."/>
            <person name="Sisson I."/>
            <person name="Smith M."/>
            <person name="Sodergren E."/>
            <person name="Song X.-Z."/>
            <person name="Song B.B."/>
            <person name="Summersgill H."/>
            <person name="Thelus R."/>
            <person name="Thornton R.D."/>
            <person name="Trejos Z.Y."/>
            <person name="Usmani K."/>
            <person name="Vattathil S."/>
            <person name="Villasana D."/>
            <person name="Walker D.L."/>
            <person name="Wang S."/>
            <person name="Wang K."/>
            <person name="White C.S."/>
            <person name="Williams A.C."/>
            <person name="Williamson J."/>
            <person name="Wilson K."/>
            <person name="Woghiren I.O."/>
            <person name="Woodworth J.R."/>
            <person name="Worley K.C."/>
            <person name="Wright R.A."/>
            <person name="Wu W."/>
            <person name="Young L."/>
            <person name="Zhang L."/>
            <person name="Zhang J."/>
            <person name="Zhu Y."/>
            <person name="Muzny D.M."/>
            <person name="Weinstock G."/>
            <person name="Gibbs R.A."/>
        </authorList>
    </citation>
    <scope>NUCLEOTIDE SEQUENCE [LARGE SCALE GENOMIC DNA]</scope>
    <source>
        <strain evidence="2">LSR1</strain>
    </source>
</reference>
<dbReference type="EnsemblMetazoa" id="XM_029485469.1">
    <property type="protein sequence ID" value="XP_029341329.1"/>
    <property type="gene ID" value="LOC107885515"/>
</dbReference>
<sequence>MKIPIKSDLDVELSKFLYQYRNTPHTTTKENPTKILLGKSVRFIFDLLKPQTDDIVQSKQMTQIQNSGKRDITYELNEKVFVRDYRSPSPKWKSAVVTKVLGTRNYQVTIDDENLILKRHVDQMLKNKESNHKQISNT</sequence>